<evidence type="ECO:0000313" key="2">
    <source>
        <dbReference type="Proteomes" id="UP000594014"/>
    </source>
</evidence>
<accession>A0ACD1AA41</accession>
<dbReference type="Proteomes" id="UP000594014">
    <property type="component" value="Chromosome"/>
</dbReference>
<organism evidence="1 2">
    <name type="scientific">Anoxybacterium hadale</name>
    <dbReference type="NCBI Taxonomy" id="3408580"/>
    <lineage>
        <taxon>Bacteria</taxon>
        <taxon>Bacillati</taxon>
        <taxon>Bacillota</taxon>
        <taxon>Clostridia</taxon>
        <taxon>Peptostreptococcales</taxon>
        <taxon>Anaerovoracaceae</taxon>
        <taxon>Anoxybacterium</taxon>
    </lineage>
</organism>
<dbReference type="EMBL" id="CP042469">
    <property type="protein sequence ID" value="QOX63383.1"/>
    <property type="molecule type" value="Genomic_DNA"/>
</dbReference>
<gene>
    <name evidence="1" type="ORF">FRZ06_08465</name>
</gene>
<sequence length="149" mass="17555">MFQFENKIVSSSIARFKMIVEQAEPYNFSGVLYNEYYGFNLEFQGIRQLLGRLDDFFDYVEFPQATHEIRTFDDHKGQKAKKVPQGIRNVTHEEMMGKQASLILHVQFRQNSTWQGTITWMSEDKTKRFRSELEMISIIGEILNSRVSD</sequence>
<proteinExistence type="predicted"/>
<protein>
    <submittedName>
        <fullName evidence="1">Uncharacterized protein</fullName>
    </submittedName>
</protein>
<name>A0ACD1AA41_9FIRM</name>
<keyword evidence="2" id="KW-1185">Reference proteome</keyword>
<evidence type="ECO:0000313" key="1">
    <source>
        <dbReference type="EMBL" id="QOX63383.1"/>
    </source>
</evidence>
<reference evidence="1" key="1">
    <citation type="submission" date="2019-08" db="EMBL/GenBank/DDBJ databases">
        <title>Genome sequence of Clostridiales bacterium MT110.</title>
        <authorList>
            <person name="Cao J."/>
        </authorList>
    </citation>
    <scope>NUCLEOTIDE SEQUENCE</scope>
    <source>
        <strain evidence="1">MT110</strain>
    </source>
</reference>